<keyword evidence="1" id="KW-0880">Kelch repeat</keyword>
<feature type="transmembrane region" description="Helical" evidence="4">
    <location>
        <begin position="884"/>
        <end position="902"/>
    </location>
</feature>
<keyword evidence="4" id="KW-1133">Transmembrane helix</keyword>
<keyword evidence="6" id="KW-1185">Reference proteome</keyword>
<dbReference type="InterPro" id="IPR007877">
    <property type="entry name" value="DUF707"/>
</dbReference>
<dbReference type="InterPro" id="IPR015915">
    <property type="entry name" value="Kelch-typ_b-propeller"/>
</dbReference>
<evidence type="ECO:0000313" key="5">
    <source>
        <dbReference type="EMBL" id="CAJ1395681.1"/>
    </source>
</evidence>
<dbReference type="Proteomes" id="UP001178507">
    <property type="component" value="Unassembled WGS sequence"/>
</dbReference>
<evidence type="ECO:0000256" key="4">
    <source>
        <dbReference type="SAM" id="Phobius"/>
    </source>
</evidence>
<evidence type="ECO:0000256" key="1">
    <source>
        <dbReference type="ARBA" id="ARBA00022441"/>
    </source>
</evidence>
<protein>
    <submittedName>
        <fullName evidence="5">Uncharacterized protein</fullName>
    </submittedName>
</protein>
<proteinExistence type="predicted"/>
<dbReference type="PANTHER" id="PTHR46093">
    <property type="entry name" value="ACYL-COA-BINDING DOMAIN-CONTAINING PROTEIN 5"/>
    <property type="match status" value="1"/>
</dbReference>
<feature type="region of interest" description="Disordered" evidence="3">
    <location>
        <begin position="441"/>
        <end position="542"/>
    </location>
</feature>
<keyword evidence="4" id="KW-0472">Membrane</keyword>
<reference evidence="5" key="1">
    <citation type="submission" date="2023-08" db="EMBL/GenBank/DDBJ databases">
        <authorList>
            <person name="Chen Y."/>
            <person name="Shah S."/>
            <person name="Dougan E. K."/>
            <person name="Thang M."/>
            <person name="Chan C."/>
        </authorList>
    </citation>
    <scope>NUCLEOTIDE SEQUENCE</scope>
</reference>
<name>A0AA36IY06_9DINO</name>
<dbReference type="Gene3D" id="2.120.10.80">
    <property type="entry name" value="Kelch-type beta propeller"/>
    <property type="match status" value="1"/>
</dbReference>
<gene>
    <name evidence="5" type="ORF">EVOR1521_LOCUS20062</name>
</gene>
<organism evidence="5 6">
    <name type="scientific">Effrenium voratum</name>
    <dbReference type="NCBI Taxonomy" id="2562239"/>
    <lineage>
        <taxon>Eukaryota</taxon>
        <taxon>Sar</taxon>
        <taxon>Alveolata</taxon>
        <taxon>Dinophyceae</taxon>
        <taxon>Suessiales</taxon>
        <taxon>Symbiodiniaceae</taxon>
        <taxon>Effrenium</taxon>
    </lineage>
</organism>
<dbReference type="Pfam" id="PF05212">
    <property type="entry name" value="DUF707"/>
    <property type="match status" value="1"/>
</dbReference>
<feature type="region of interest" description="Disordered" evidence="3">
    <location>
        <begin position="129"/>
        <end position="167"/>
    </location>
</feature>
<keyword evidence="4" id="KW-0812">Transmembrane</keyword>
<dbReference type="AlphaFoldDB" id="A0AA36IY06"/>
<keyword evidence="2" id="KW-0677">Repeat</keyword>
<comment type="caution">
    <text evidence="5">The sequence shown here is derived from an EMBL/GenBank/DDBJ whole genome shotgun (WGS) entry which is preliminary data.</text>
</comment>
<dbReference type="Pfam" id="PF24681">
    <property type="entry name" value="Kelch_KLHDC2_KLHL20_DRC7"/>
    <property type="match status" value="1"/>
</dbReference>
<dbReference type="PANTHER" id="PTHR46093:SF18">
    <property type="entry name" value="FIBRONECTIN TYPE-III DOMAIN-CONTAINING PROTEIN"/>
    <property type="match status" value="1"/>
</dbReference>
<feature type="compositionally biased region" description="Basic and acidic residues" evidence="3">
    <location>
        <begin position="441"/>
        <end position="474"/>
    </location>
</feature>
<evidence type="ECO:0000256" key="3">
    <source>
        <dbReference type="SAM" id="MobiDB-lite"/>
    </source>
</evidence>
<sequence length="939" mass="104514">MVSQEQLLTVGSVEAGSSGGVKMDFEELLGEEQPMELWSRPLRGPWSKSLLAFPPKSRLGFSLTPLSEQRLLLFGGKAKDRCLADLHVLQLEHGKGDRTDRTESEDSGSEAEAIFFAADYRAACGSTMRAAQTKPQVARAGRGAPSAETSDSETEPTQERSGKGVMPCSTQEVLAKMGAEVTMTRREAKPLACERQARDPAEGLEARWRRPQALEEHTPPRPRAGHSAVQVPVAPGETPAVLIFGGVGDGGLPLGDTFQLKILETEDQSLEFVWSLLDAGGKEHCETAPWEQQLAPRPRACHSAVFSKTRAMVIFGGLGSGLEGEAKALGDTWLFAPSKAAGQAAGWRRPTVAGGAPARRFGHGCCMVEDRMLLCGGMDASGPLNDCWLLDLEQMRWEQLTPGGLAPKELGWCTAISAEASAWIWSCKGAFCYRPSVSRGKEKARESSKESPKPDAWTEKQDWRPPRLARKEEELPSVLPPVRRRCPANRWKDGPTEDGNFHQSWPQKMSPRLPEKRPVNSASQSRRRPSRQAVEAMSRELAPVQAPAKLERSLSRKRCPLELDPSCRTLYFSPVGASFREVTKKNLLHLHASGVVDIFLAHYRKDLAKWQQEPWYNQTVKYSVSYHDIKAGFVLNELIKQRTFSLTGYCWFWIADDNIDFSQLDVKRYLSLAAESGANIVQPAVDFDSHGIPSHEIVIANTDPLELESPDSGPPRRSVYRYSDFVEVMSPLFRAPALPVAWKLYLPGLGSDFGMDQLWCRFVAAKLHGPLERGCAIIDATPMYKLPHFQSYDWEAAMAVRDVVTKEHPEFLQRSIDTQTAELKDGIVQLCRTTDHELVRIRGRPRLNKAPSSWKLVKAYFRCKVGFHLWAECHIDVGVVLESIVYWTLALGIVLCFPPLLWQLLKYIRVRLGVQIEVPGEKLRGSGRDLQKARARALS</sequence>
<accession>A0AA36IY06</accession>
<dbReference type="SUPFAM" id="SSF117281">
    <property type="entry name" value="Kelch motif"/>
    <property type="match status" value="1"/>
</dbReference>
<evidence type="ECO:0000256" key="2">
    <source>
        <dbReference type="ARBA" id="ARBA00022737"/>
    </source>
</evidence>
<dbReference type="EMBL" id="CAUJNA010003206">
    <property type="protein sequence ID" value="CAJ1395681.1"/>
    <property type="molecule type" value="Genomic_DNA"/>
</dbReference>
<evidence type="ECO:0000313" key="6">
    <source>
        <dbReference type="Proteomes" id="UP001178507"/>
    </source>
</evidence>